<sequence>MMELQNPPLSSEICSASITLLFLVPSLDRLHSLTPTTESSRYLQNPLSIFSRKNHPMAPLVPFFSAEALPDHVNTVTKNFQEVKRRKGGQIELEKCKLLEMVQYSCNPPQDGIPQPGVVVCKPVVRLFRRCAGGLTVETTSWEPIRQAKEDARRELDARDCSKA</sequence>
<comment type="caution">
    <text evidence="1">The sequence shown here is derived from an EMBL/GenBank/DDBJ whole genome shotgun (WGS) entry which is preliminary data.</text>
</comment>
<protein>
    <recommendedName>
        <fullName evidence="3">Mitochondrial export protein Som1</fullName>
    </recommendedName>
</protein>
<gene>
    <name evidence="1" type="ORF">BJX63DRAFT_205215</name>
</gene>
<evidence type="ECO:0000313" key="2">
    <source>
        <dbReference type="Proteomes" id="UP001610334"/>
    </source>
</evidence>
<dbReference type="Pfam" id="PF11093">
    <property type="entry name" value="Mitochondr_Som1"/>
    <property type="match status" value="1"/>
</dbReference>
<dbReference type="InterPro" id="IPR024645">
    <property type="entry name" value="Mitochondr_Som1"/>
</dbReference>
<evidence type="ECO:0000313" key="1">
    <source>
        <dbReference type="EMBL" id="KAL2814169.1"/>
    </source>
</evidence>
<dbReference type="Proteomes" id="UP001610334">
    <property type="component" value="Unassembled WGS sequence"/>
</dbReference>
<keyword evidence="2" id="KW-1185">Reference proteome</keyword>
<reference evidence="1 2" key="1">
    <citation type="submission" date="2024-07" db="EMBL/GenBank/DDBJ databases">
        <title>Section-level genome sequencing and comparative genomics of Aspergillus sections Usti and Cavernicolus.</title>
        <authorList>
            <consortium name="Lawrence Berkeley National Laboratory"/>
            <person name="Nybo J.L."/>
            <person name="Vesth T.C."/>
            <person name="Theobald S."/>
            <person name="Frisvad J.C."/>
            <person name="Larsen T.O."/>
            <person name="Kjaerboelling I."/>
            <person name="Rothschild-Mancinelli K."/>
            <person name="Lyhne E.K."/>
            <person name="Kogle M.E."/>
            <person name="Barry K."/>
            <person name="Clum A."/>
            <person name="Na H."/>
            <person name="Ledsgaard L."/>
            <person name="Lin J."/>
            <person name="Lipzen A."/>
            <person name="Kuo A."/>
            <person name="Riley R."/>
            <person name="Mondo S."/>
            <person name="Labutti K."/>
            <person name="Haridas S."/>
            <person name="Pangalinan J."/>
            <person name="Salamov A.A."/>
            <person name="Simmons B.A."/>
            <person name="Magnuson J.K."/>
            <person name="Chen J."/>
            <person name="Drula E."/>
            <person name="Henrissat B."/>
            <person name="Wiebenga A."/>
            <person name="Lubbers R.J."/>
            <person name="Gomes A.C."/>
            <person name="Makela M.R."/>
            <person name="Stajich J."/>
            <person name="Grigoriev I.V."/>
            <person name="Mortensen U.H."/>
            <person name="De Vries R.P."/>
            <person name="Baker S.E."/>
            <person name="Andersen M.R."/>
        </authorList>
    </citation>
    <scope>NUCLEOTIDE SEQUENCE [LARGE SCALE GENOMIC DNA]</scope>
    <source>
        <strain evidence="1 2">CBS 588.65</strain>
    </source>
</reference>
<name>A0ABR4HG83_9EURO</name>
<accession>A0ABR4HG83</accession>
<organism evidence="1 2">
    <name type="scientific">Aspergillus granulosus</name>
    <dbReference type="NCBI Taxonomy" id="176169"/>
    <lineage>
        <taxon>Eukaryota</taxon>
        <taxon>Fungi</taxon>
        <taxon>Dikarya</taxon>
        <taxon>Ascomycota</taxon>
        <taxon>Pezizomycotina</taxon>
        <taxon>Eurotiomycetes</taxon>
        <taxon>Eurotiomycetidae</taxon>
        <taxon>Eurotiales</taxon>
        <taxon>Aspergillaceae</taxon>
        <taxon>Aspergillus</taxon>
        <taxon>Aspergillus subgen. Nidulantes</taxon>
    </lineage>
</organism>
<dbReference type="EMBL" id="JBFXLT010000035">
    <property type="protein sequence ID" value="KAL2814169.1"/>
    <property type="molecule type" value="Genomic_DNA"/>
</dbReference>
<proteinExistence type="predicted"/>
<evidence type="ECO:0008006" key="3">
    <source>
        <dbReference type="Google" id="ProtNLM"/>
    </source>
</evidence>